<gene>
    <name evidence="3" type="ORF">PZH42_07945</name>
</gene>
<organism evidence="3 4">
    <name type="scientific">Bacteroides cellulosilyticus</name>
    <dbReference type="NCBI Taxonomy" id="246787"/>
    <lineage>
        <taxon>Bacteria</taxon>
        <taxon>Pseudomonadati</taxon>
        <taxon>Bacteroidota</taxon>
        <taxon>Bacteroidia</taxon>
        <taxon>Bacteroidales</taxon>
        <taxon>Bacteroidaceae</taxon>
        <taxon>Bacteroides</taxon>
    </lineage>
</organism>
<dbReference type="EMBL" id="JARFID010000005">
    <property type="protein sequence ID" value="MDE8694036.1"/>
    <property type="molecule type" value="Genomic_DNA"/>
</dbReference>
<dbReference type="SUPFAM" id="SSF50494">
    <property type="entry name" value="Trypsin-like serine proteases"/>
    <property type="match status" value="1"/>
</dbReference>
<keyword evidence="3" id="KW-0645">Protease</keyword>
<dbReference type="GO" id="GO:0004252">
    <property type="term" value="F:serine-type endopeptidase activity"/>
    <property type="evidence" value="ECO:0007669"/>
    <property type="project" value="InterPro"/>
</dbReference>
<dbReference type="AlphaFoldDB" id="A0AAW6LX45"/>
<dbReference type="Proteomes" id="UP001221924">
    <property type="component" value="Unassembled WGS sequence"/>
</dbReference>
<evidence type="ECO:0000313" key="4">
    <source>
        <dbReference type="Proteomes" id="UP001221924"/>
    </source>
</evidence>
<dbReference type="GO" id="GO:0006508">
    <property type="term" value="P:proteolysis"/>
    <property type="evidence" value="ECO:0007669"/>
    <property type="project" value="UniProtKB-KW"/>
</dbReference>
<evidence type="ECO:0000313" key="3">
    <source>
        <dbReference type="EMBL" id="MDE8694036.1"/>
    </source>
</evidence>
<dbReference type="InterPro" id="IPR001254">
    <property type="entry name" value="Trypsin_dom"/>
</dbReference>
<keyword evidence="3" id="KW-0378">Hydrolase</keyword>
<dbReference type="PANTHER" id="PTHR36234:SF5">
    <property type="entry name" value="LYSYL ENDOPEPTIDASE"/>
    <property type="match status" value="1"/>
</dbReference>
<accession>A0AAW6LX45</accession>
<reference evidence="3" key="1">
    <citation type="submission" date="2023-03" db="EMBL/GenBank/DDBJ databases">
        <title>DFI Biobank Strains.</title>
        <authorList>
            <person name="Mostad J."/>
            <person name="Paddock L."/>
            <person name="Medina S."/>
            <person name="Waligurski E."/>
            <person name="Barat B."/>
            <person name="Smith R."/>
            <person name="Burgo V."/>
            <person name="Metcalfe C."/>
            <person name="Woodson C."/>
            <person name="Sundararajan A."/>
            <person name="Ramaswamy R."/>
            <person name="Lin H."/>
            <person name="Pamer E.G."/>
        </authorList>
    </citation>
    <scope>NUCLEOTIDE SEQUENCE</scope>
    <source>
        <strain evidence="3">DFI.9.5</strain>
    </source>
</reference>
<dbReference type="InterPro" id="IPR043504">
    <property type="entry name" value="Peptidase_S1_PA_chymotrypsin"/>
</dbReference>
<dbReference type="InterPro" id="IPR009003">
    <property type="entry name" value="Peptidase_S1_PA"/>
</dbReference>
<feature type="chain" id="PRO_5043700696" evidence="1">
    <location>
        <begin position="25"/>
        <end position="764"/>
    </location>
</feature>
<keyword evidence="1" id="KW-0732">Signal</keyword>
<evidence type="ECO:0000256" key="1">
    <source>
        <dbReference type="SAM" id="SignalP"/>
    </source>
</evidence>
<dbReference type="PROSITE" id="PS50240">
    <property type="entry name" value="TRYPSIN_DOM"/>
    <property type="match status" value="1"/>
</dbReference>
<feature type="signal peptide" evidence="1">
    <location>
        <begin position="1"/>
        <end position="24"/>
    </location>
</feature>
<comment type="caution">
    <text evidence="3">The sequence shown here is derived from an EMBL/GenBank/DDBJ whole genome shotgun (WGS) entry which is preliminary data.</text>
</comment>
<protein>
    <submittedName>
        <fullName evidence="3">Trypsin-like serine protease</fullName>
        <ecNumber evidence="3">3.4.21.-</ecNumber>
    </submittedName>
</protein>
<proteinExistence type="predicted"/>
<dbReference type="Gene3D" id="2.40.10.10">
    <property type="entry name" value="Trypsin-like serine proteases"/>
    <property type="match status" value="2"/>
</dbReference>
<dbReference type="PANTHER" id="PTHR36234">
    <property type="entry name" value="LYSYL ENDOPEPTIDASE"/>
    <property type="match status" value="1"/>
</dbReference>
<sequence length="764" mass="84826">MKTKALLKSFALCLIAIFTISAHAQISTNELPPSFSSALFSVRSGDVINLPIPDVAEALHEDSLFADADIPYRVGLPLAVSYNLHNSGHWQSVGDSMRVWRLQLHASGAKAMTVSYDKFWIPEGAKFFVYNADKTFCIGAFTSINNKGTREIPVDFATGFVAGEDIVLEYYEPIGVETGIISVQKIGYIYKNVLAAQSNIVTRSIFNTSLSCNINVNCPLGIDWQKEKRAVACIYNASTSEVCSGALINSTSQKDYFLSADHCFLNYDSQGVNQINQLILYWNYESPDCSNANIYNSPSSAGAKLIANNAYTDFALLELSESVRNVSGYIPYYLGWTKSTTPAANAVGIHHPRGDIKKISVENDAVKSYNGIQNWTDNNGNIISTTQKHTHWGVTFDVGAIESGSSGSPLMNQNHLVVGQLHGGSSNCAPVTMYYGRFDKSWDYGNTATRRLKDWLDSNNTGITQLEARELMPEIVGTKFICDSSTYYIKNLPANAMVVWEYPTEANSAPRPQFYTNYPVPNQCTIKNKYYYPYNANLVAKIVYNGNTLLTLSKEVISDTKSYPYATYIQEACPFYGVNHPSISGRVENSTFVHQGCMVRVTFNSDYDKDIYYDSSGGITHKPLFWNYHRPTKTLEFQLPYRSGGLPFAFILDGEGVCKKKRIIFFSYTGNGNAPASAYSLKVLSSSENIKEIRLVTDDVINARNGLNWNLEVYNVVYGTKVLEVKGMTDLSYTMDTSGWTSGMYVTRVIIGDEILTEKITVGK</sequence>
<dbReference type="EC" id="3.4.21.-" evidence="3"/>
<dbReference type="RefSeq" id="WP_149924246.1">
    <property type="nucleotide sequence ID" value="NZ_CAXKYC010000002.1"/>
</dbReference>
<evidence type="ECO:0000259" key="2">
    <source>
        <dbReference type="PROSITE" id="PS50240"/>
    </source>
</evidence>
<dbReference type="Pfam" id="PF13365">
    <property type="entry name" value="Trypsin_2"/>
    <property type="match status" value="1"/>
</dbReference>
<name>A0AAW6LX45_9BACE</name>
<feature type="domain" description="Peptidase S1" evidence="2">
    <location>
        <begin position="232"/>
        <end position="461"/>
    </location>
</feature>